<protein>
    <recommendedName>
        <fullName evidence="3">Secreted protein</fullName>
    </recommendedName>
</protein>
<evidence type="ECO:0008006" key="3">
    <source>
        <dbReference type="Google" id="ProtNLM"/>
    </source>
</evidence>
<dbReference type="AlphaFoldDB" id="A0A2P2NTA3"/>
<dbReference type="EMBL" id="GGEC01065179">
    <property type="protein sequence ID" value="MBX45663.1"/>
    <property type="molecule type" value="Transcribed_RNA"/>
</dbReference>
<organism evidence="2">
    <name type="scientific">Rhizophora mucronata</name>
    <name type="common">Asiatic mangrove</name>
    <dbReference type="NCBI Taxonomy" id="61149"/>
    <lineage>
        <taxon>Eukaryota</taxon>
        <taxon>Viridiplantae</taxon>
        <taxon>Streptophyta</taxon>
        <taxon>Embryophyta</taxon>
        <taxon>Tracheophyta</taxon>
        <taxon>Spermatophyta</taxon>
        <taxon>Magnoliopsida</taxon>
        <taxon>eudicotyledons</taxon>
        <taxon>Gunneridae</taxon>
        <taxon>Pentapetalae</taxon>
        <taxon>rosids</taxon>
        <taxon>fabids</taxon>
        <taxon>Malpighiales</taxon>
        <taxon>Rhizophoraceae</taxon>
        <taxon>Rhizophora</taxon>
    </lineage>
</organism>
<evidence type="ECO:0000313" key="2">
    <source>
        <dbReference type="EMBL" id="MBX45663.1"/>
    </source>
</evidence>
<sequence length="95" mass="11231">MFSPLALIMLRQTLVCKVTLLLPRSLRFENSLYSMRTSCNGTLITLSDLSTKVNHQLSYNIRNRFQHLWVPSEVRKFHLHFFFLSPPIYVMQKLC</sequence>
<accession>A0A2P2NTA3</accession>
<feature type="chain" id="PRO_5015163441" description="Secreted protein" evidence="1">
    <location>
        <begin position="17"/>
        <end position="95"/>
    </location>
</feature>
<proteinExistence type="predicted"/>
<keyword evidence="1" id="KW-0732">Signal</keyword>
<feature type="signal peptide" evidence="1">
    <location>
        <begin position="1"/>
        <end position="16"/>
    </location>
</feature>
<name>A0A2P2NTA3_RHIMU</name>
<reference evidence="2" key="1">
    <citation type="submission" date="2018-02" db="EMBL/GenBank/DDBJ databases">
        <title>Rhizophora mucronata_Transcriptome.</title>
        <authorList>
            <person name="Meera S.P."/>
            <person name="Sreeshan A."/>
            <person name="Augustine A."/>
        </authorList>
    </citation>
    <scope>NUCLEOTIDE SEQUENCE</scope>
    <source>
        <tissue evidence="2">Leaf</tissue>
    </source>
</reference>
<evidence type="ECO:0000256" key="1">
    <source>
        <dbReference type="SAM" id="SignalP"/>
    </source>
</evidence>